<dbReference type="AlphaFoldDB" id="A0A5C4LTF2"/>
<evidence type="ECO:0000256" key="1">
    <source>
        <dbReference type="SAM" id="MobiDB-lite"/>
    </source>
</evidence>
<evidence type="ECO:0000313" key="5">
    <source>
        <dbReference type="EMBL" id="TNC22033.1"/>
    </source>
</evidence>
<keyword evidence="2" id="KW-0812">Transmembrane</keyword>
<reference evidence="5 6" key="1">
    <citation type="submission" date="2019-05" db="EMBL/GenBank/DDBJ databases">
        <title>Mumia sp. nov., isolated from the intestinal contents of plateau pika (Ochotona curzoniae) in the Qinghai-Tibet plateau of China.</title>
        <authorList>
            <person name="Tian Z."/>
        </authorList>
    </citation>
    <scope>NUCLEOTIDE SEQUENCE [LARGE SCALE GENOMIC DNA]</scope>
    <source>
        <strain evidence="6">527</strain>
    </source>
</reference>
<keyword evidence="2" id="KW-1133">Transmembrane helix</keyword>
<dbReference type="Gene3D" id="2.60.40.2230">
    <property type="entry name" value="Uncharacterised protein YcnI-like PF07987, DUF1775"/>
    <property type="match status" value="1"/>
</dbReference>
<comment type="caution">
    <text evidence="5">The sequence shown here is derived from an EMBL/GenBank/DDBJ whole genome shotgun (WGS) entry which is preliminary data.</text>
</comment>
<feature type="domain" description="YncI copper-binding" evidence="4">
    <location>
        <begin position="89"/>
        <end position="159"/>
    </location>
</feature>
<evidence type="ECO:0000256" key="3">
    <source>
        <dbReference type="SAM" id="SignalP"/>
    </source>
</evidence>
<dbReference type="RefSeq" id="WP_139107553.1">
    <property type="nucleotide sequence ID" value="NZ_VDFR01000283.1"/>
</dbReference>
<name>A0A5C4LTF2_9ACTN</name>
<feature type="region of interest" description="Disordered" evidence="1">
    <location>
        <begin position="129"/>
        <end position="188"/>
    </location>
</feature>
<dbReference type="InterPro" id="IPR012533">
    <property type="entry name" value="YcnI-copper_dom"/>
</dbReference>
<dbReference type="Proteomes" id="UP000306740">
    <property type="component" value="Unassembled WGS sequence"/>
</dbReference>
<dbReference type="EMBL" id="VDFR01000283">
    <property type="protein sequence ID" value="TNC22033.1"/>
    <property type="molecule type" value="Genomic_DNA"/>
</dbReference>
<feature type="domain" description="YncI copper-binding" evidence="4">
    <location>
        <begin position="28"/>
        <end position="87"/>
    </location>
</feature>
<protein>
    <submittedName>
        <fullName evidence="5">YcnI family protein</fullName>
    </submittedName>
</protein>
<keyword evidence="2" id="KW-0472">Membrane</keyword>
<organism evidence="5 6">
    <name type="scientific">Mumia zhuanghuii</name>
    <dbReference type="NCBI Taxonomy" id="2585211"/>
    <lineage>
        <taxon>Bacteria</taxon>
        <taxon>Bacillati</taxon>
        <taxon>Actinomycetota</taxon>
        <taxon>Actinomycetes</taxon>
        <taxon>Propionibacteriales</taxon>
        <taxon>Nocardioidaceae</taxon>
        <taxon>Mumia</taxon>
    </lineage>
</organism>
<dbReference type="CDD" id="cd08545">
    <property type="entry name" value="YcnI_like"/>
    <property type="match status" value="1"/>
</dbReference>
<evidence type="ECO:0000259" key="4">
    <source>
        <dbReference type="Pfam" id="PF07987"/>
    </source>
</evidence>
<dbReference type="OrthoDB" id="9810871at2"/>
<feature type="chain" id="PRO_5023056316" evidence="3">
    <location>
        <begin position="28"/>
        <end position="219"/>
    </location>
</feature>
<feature type="compositionally biased region" description="Acidic residues" evidence="1">
    <location>
        <begin position="175"/>
        <end position="188"/>
    </location>
</feature>
<proteinExistence type="predicted"/>
<accession>A0A5C4LTF2</accession>
<feature type="transmembrane region" description="Helical" evidence="2">
    <location>
        <begin position="193"/>
        <end position="213"/>
    </location>
</feature>
<dbReference type="InterPro" id="IPR038507">
    <property type="entry name" value="YcnI-like_sf"/>
</dbReference>
<sequence>MNKTVLRSGMLAGAAALALVTAAPASAHVGVDAPDAAKGGWSTLSFRVPTESDTASTTALTVTFPEGTDFEYVATRTKPGWTVSKVDGTSVTWTAEKGNGIAPGEFDVFDLRVGPLPTDVDTLELPATQTYSDGTSVAWDQPTPENGEEPDRPAPVVTLADASEDGHGAHGADAAEGDDEVAESEDSGGVDGWLVGGIAVLALAVGALATALVRRGPRS</sequence>
<gene>
    <name evidence="5" type="ORF">FHE65_36170</name>
</gene>
<evidence type="ECO:0000313" key="6">
    <source>
        <dbReference type="Proteomes" id="UP000306740"/>
    </source>
</evidence>
<evidence type="ECO:0000256" key="2">
    <source>
        <dbReference type="SAM" id="Phobius"/>
    </source>
</evidence>
<dbReference type="Pfam" id="PF07987">
    <property type="entry name" value="DUF1775"/>
    <property type="match status" value="2"/>
</dbReference>
<feature type="signal peptide" evidence="3">
    <location>
        <begin position="1"/>
        <end position="27"/>
    </location>
</feature>
<keyword evidence="3" id="KW-0732">Signal</keyword>